<dbReference type="EMBL" id="VLPL01000002">
    <property type="protein sequence ID" value="TSJ46671.1"/>
    <property type="molecule type" value="Genomic_DNA"/>
</dbReference>
<dbReference type="OrthoDB" id="1466404at2"/>
<proteinExistence type="predicted"/>
<protein>
    <submittedName>
        <fullName evidence="1">Uncharacterized protein</fullName>
    </submittedName>
</protein>
<accession>A0A556N3I0</accession>
<dbReference type="AlphaFoldDB" id="A0A556N3I0"/>
<dbReference type="Proteomes" id="UP000316008">
    <property type="component" value="Unassembled WGS sequence"/>
</dbReference>
<comment type="caution">
    <text evidence="1">The sequence shown here is derived from an EMBL/GenBank/DDBJ whole genome shotgun (WGS) entry which is preliminary data.</text>
</comment>
<reference evidence="1 2" key="1">
    <citation type="submission" date="2019-07" db="EMBL/GenBank/DDBJ databases">
        <authorList>
            <person name="Huq M.A."/>
        </authorList>
    </citation>
    <scope>NUCLEOTIDE SEQUENCE [LARGE SCALE GENOMIC DNA]</scope>
    <source>
        <strain evidence="1 2">MAH-3</strain>
    </source>
</reference>
<sequence>MKRTLVYLLILAGFLLSDCAQKKKVQVREVQIMPDLIHPLYFQEEIASLINFPFWFNDSIVASKKIQQLTVTSFKGVISDTSVYNPESEDETFPKRTLIYTFNQSGRLIQLQITDFSEGIVISNQSFRISEPGQLNYSEAVQKDNFYGVENTTFTYDPNKLSPSYASFVASNEMDLIHFILNKKYFGPLSVDSLANPLPNDWIILGSPDRPVKRYKVRNKVKETFISNYQYYTGNFPKLITNEDYPFFKKRYFNYNDGHFNGYIDSTFIDKTFVTSVKSLIYYDNNHLPTKIIHKKEHAEGVNNYQTHELFTYTYYP</sequence>
<evidence type="ECO:0000313" key="2">
    <source>
        <dbReference type="Proteomes" id="UP000316008"/>
    </source>
</evidence>
<name>A0A556N3I0_9FLAO</name>
<evidence type="ECO:0000313" key="1">
    <source>
        <dbReference type="EMBL" id="TSJ46671.1"/>
    </source>
</evidence>
<organism evidence="1 2">
    <name type="scientific">Fluviicola chungangensis</name>
    <dbReference type="NCBI Taxonomy" id="2597671"/>
    <lineage>
        <taxon>Bacteria</taxon>
        <taxon>Pseudomonadati</taxon>
        <taxon>Bacteroidota</taxon>
        <taxon>Flavobacteriia</taxon>
        <taxon>Flavobacteriales</taxon>
        <taxon>Crocinitomicaceae</taxon>
        <taxon>Fluviicola</taxon>
    </lineage>
</organism>
<keyword evidence="2" id="KW-1185">Reference proteome</keyword>
<dbReference type="RefSeq" id="WP_144332208.1">
    <property type="nucleotide sequence ID" value="NZ_VLPL01000002.1"/>
</dbReference>
<gene>
    <name evidence="1" type="ORF">FO442_05790</name>
</gene>